<name>A0ABQ9N590_HEVBR</name>
<proteinExistence type="predicted"/>
<evidence type="ECO:0000313" key="1">
    <source>
        <dbReference type="EMBL" id="KAJ9186860.1"/>
    </source>
</evidence>
<dbReference type="Proteomes" id="UP001174677">
    <property type="component" value="Chromosome 2"/>
</dbReference>
<sequence length="117" mass="13262">PPPPPPPVQPPPPPQPQSVHRSLLERLRKYGAVDFRAPIFQPPSSNLSDKAKPKISDFLKLNALKYNEGDDPFEYVKVIKMIVEELGTSDSKAILMTGFTLKCKKAKEWYKHQMAHQ</sequence>
<reference evidence="1" key="1">
    <citation type="journal article" date="2023" name="Plant Biotechnol. J.">
        <title>Chromosome-level wild Hevea brasiliensis genome provides new tools for genomic-assisted breeding and valuable loci to elevate rubber yield.</title>
        <authorList>
            <person name="Cheng H."/>
            <person name="Song X."/>
            <person name="Hu Y."/>
            <person name="Wu T."/>
            <person name="Yang Q."/>
            <person name="An Z."/>
            <person name="Feng S."/>
            <person name="Deng Z."/>
            <person name="Wu W."/>
            <person name="Zeng X."/>
            <person name="Tu M."/>
            <person name="Wang X."/>
            <person name="Huang H."/>
        </authorList>
    </citation>
    <scope>NUCLEOTIDE SEQUENCE</scope>
    <source>
        <strain evidence="1">MT/VB/25A 57/8</strain>
    </source>
</reference>
<gene>
    <name evidence="1" type="ORF">P3X46_002389</name>
</gene>
<organism evidence="1 2">
    <name type="scientific">Hevea brasiliensis</name>
    <name type="common">Para rubber tree</name>
    <name type="synonym">Siphonia brasiliensis</name>
    <dbReference type="NCBI Taxonomy" id="3981"/>
    <lineage>
        <taxon>Eukaryota</taxon>
        <taxon>Viridiplantae</taxon>
        <taxon>Streptophyta</taxon>
        <taxon>Embryophyta</taxon>
        <taxon>Tracheophyta</taxon>
        <taxon>Spermatophyta</taxon>
        <taxon>Magnoliopsida</taxon>
        <taxon>eudicotyledons</taxon>
        <taxon>Gunneridae</taxon>
        <taxon>Pentapetalae</taxon>
        <taxon>rosids</taxon>
        <taxon>fabids</taxon>
        <taxon>Malpighiales</taxon>
        <taxon>Euphorbiaceae</taxon>
        <taxon>Crotonoideae</taxon>
        <taxon>Micrandreae</taxon>
        <taxon>Hevea</taxon>
    </lineage>
</organism>
<feature type="non-terminal residue" evidence="1">
    <location>
        <position position="1"/>
    </location>
</feature>
<comment type="caution">
    <text evidence="1">The sequence shown here is derived from an EMBL/GenBank/DDBJ whole genome shotgun (WGS) entry which is preliminary data.</text>
</comment>
<accession>A0ABQ9N590</accession>
<feature type="non-terminal residue" evidence="1">
    <location>
        <position position="117"/>
    </location>
</feature>
<protein>
    <submittedName>
        <fullName evidence="1">Uncharacterized protein</fullName>
    </submittedName>
</protein>
<keyword evidence="2" id="KW-1185">Reference proteome</keyword>
<dbReference type="EMBL" id="JARPOI010000002">
    <property type="protein sequence ID" value="KAJ9186860.1"/>
    <property type="molecule type" value="Genomic_DNA"/>
</dbReference>
<evidence type="ECO:0000313" key="2">
    <source>
        <dbReference type="Proteomes" id="UP001174677"/>
    </source>
</evidence>